<dbReference type="RefSeq" id="WP_120346917.1">
    <property type="nucleotide sequence ID" value="NZ_MCAS01000030.1"/>
</dbReference>
<dbReference type="EMBL" id="MCAS01000030">
    <property type="protein sequence ID" value="RKF39471.1"/>
    <property type="molecule type" value="Genomic_DNA"/>
</dbReference>
<dbReference type="AlphaFoldDB" id="A0A420G2N8"/>
<proteinExistence type="predicted"/>
<dbReference type="OrthoDB" id="9104546at2"/>
<protein>
    <submittedName>
        <fullName evidence="2">Uncharacterized protein</fullName>
    </submittedName>
</protein>
<reference evidence="2 3" key="1">
    <citation type="submission" date="2016-07" db="EMBL/GenBank/DDBJ databases">
        <title>Genome analysis of Burkholderia fungorum ES3-20.</title>
        <authorList>
            <person name="Xu D."/>
            <person name="Yao R."/>
            <person name="Zheng S."/>
        </authorList>
    </citation>
    <scope>NUCLEOTIDE SEQUENCE [LARGE SCALE GENOMIC DNA]</scope>
    <source>
        <strain evidence="2 3">ES3-20</strain>
    </source>
</reference>
<accession>A0A420G2N8</accession>
<sequence>MHTCPLLRASMKSRKSAVRRPLQARGTTNIRNWTAILAISAGLARLIGWRALQDVLNAIPDSNDDFSLF</sequence>
<feature type="region of interest" description="Disordered" evidence="1">
    <location>
        <begin position="1"/>
        <end position="21"/>
    </location>
</feature>
<comment type="caution">
    <text evidence="2">The sequence shown here is derived from an EMBL/GenBank/DDBJ whole genome shotgun (WGS) entry which is preliminary data.</text>
</comment>
<dbReference type="Proteomes" id="UP000283709">
    <property type="component" value="Unassembled WGS sequence"/>
</dbReference>
<evidence type="ECO:0000313" key="3">
    <source>
        <dbReference type="Proteomes" id="UP000283709"/>
    </source>
</evidence>
<name>A0A420G2N8_9BURK</name>
<evidence type="ECO:0000313" key="2">
    <source>
        <dbReference type="EMBL" id="RKF39471.1"/>
    </source>
</evidence>
<organism evidence="2 3">
    <name type="scientific">Paraburkholderia fungorum</name>
    <dbReference type="NCBI Taxonomy" id="134537"/>
    <lineage>
        <taxon>Bacteria</taxon>
        <taxon>Pseudomonadati</taxon>
        <taxon>Pseudomonadota</taxon>
        <taxon>Betaproteobacteria</taxon>
        <taxon>Burkholderiales</taxon>
        <taxon>Burkholderiaceae</taxon>
        <taxon>Paraburkholderia</taxon>
    </lineage>
</organism>
<evidence type="ECO:0000256" key="1">
    <source>
        <dbReference type="SAM" id="MobiDB-lite"/>
    </source>
</evidence>
<gene>
    <name evidence="2" type="ORF">BCY88_33275</name>
</gene>